<dbReference type="InterPro" id="IPR000780">
    <property type="entry name" value="CheR_MeTrfase"/>
</dbReference>
<keyword evidence="5" id="KW-1185">Reference proteome</keyword>
<dbReference type="GO" id="GO:0006935">
    <property type="term" value="P:chemotaxis"/>
    <property type="evidence" value="ECO:0007669"/>
    <property type="project" value="UniProtKB-UniRule"/>
</dbReference>
<dbReference type="InterPro" id="IPR029063">
    <property type="entry name" value="SAM-dependent_MTases_sf"/>
</dbReference>
<dbReference type="Pfam" id="PF01739">
    <property type="entry name" value="CheR"/>
    <property type="match status" value="1"/>
</dbReference>
<keyword evidence="1" id="KW-0145">Chemotaxis</keyword>
<comment type="caution">
    <text evidence="4">The sequence shown here is derived from an EMBL/GenBank/DDBJ whole genome shotgun (WGS) entry which is preliminary data.</text>
</comment>
<dbReference type="OrthoDB" id="9816309at2"/>
<dbReference type="InterPro" id="IPR022641">
    <property type="entry name" value="CheR_N"/>
</dbReference>
<dbReference type="GO" id="GO:0008757">
    <property type="term" value="F:S-adenosylmethionine-dependent methyltransferase activity"/>
    <property type="evidence" value="ECO:0007669"/>
    <property type="project" value="InterPro"/>
</dbReference>
<keyword evidence="1" id="KW-0378">Hydrolase</keyword>
<feature type="domain" description="CheR-type methyltransferase" evidence="3">
    <location>
        <begin position="208"/>
        <end position="410"/>
    </location>
</feature>
<evidence type="ECO:0000259" key="2">
    <source>
        <dbReference type="PROSITE" id="PS50122"/>
    </source>
</evidence>
<feature type="domain" description="CheB-type methylesterase" evidence="2">
    <location>
        <begin position="2"/>
        <end position="191"/>
    </location>
</feature>
<gene>
    <name evidence="4" type="ORF">DCC81_07850</name>
</gene>
<dbReference type="GO" id="GO:0000156">
    <property type="term" value="F:phosphorelay response regulator activity"/>
    <property type="evidence" value="ECO:0007669"/>
    <property type="project" value="InterPro"/>
</dbReference>
<dbReference type="InterPro" id="IPR022642">
    <property type="entry name" value="CheR_C"/>
</dbReference>
<accession>A0A2T7BNV7</accession>
<evidence type="ECO:0008006" key="6">
    <source>
        <dbReference type="Google" id="ProtNLM"/>
    </source>
</evidence>
<evidence type="ECO:0000313" key="4">
    <source>
        <dbReference type="EMBL" id="PUZ29358.1"/>
    </source>
</evidence>
<feature type="active site" evidence="1">
    <location>
        <position position="133"/>
    </location>
</feature>
<dbReference type="PRINTS" id="PR00996">
    <property type="entry name" value="CHERMTFRASE"/>
</dbReference>
<reference evidence="4 5" key="1">
    <citation type="submission" date="2018-04" db="EMBL/GenBank/DDBJ databases">
        <title>Chitinophaga fuyangensis sp. nov., isolated from soil in a chemical factory.</title>
        <authorList>
            <person name="Chen K."/>
        </authorList>
    </citation>
    <scope>NUCLEOTIDE SEQUENCE [LARGE SCALE GENOMIC DNA]</scope>
    <source>
        <strain evidence="4 5">LY-1</strain>
    </source>
</reference>
<dbReference type="PROSITE" id="PS50122">
    <property type="entry name" value="CHEB"/>
    <property type="match status" value="1"/>
</dbReference>
<dbReference type="PROSITE" id="PS50123">
    <property type="entry name" value="CHER"/>
    <property type="match status" value="1"/>
</dbReference>
<evidence type="ECO:0000259" key="3">
    <source>
        <dbReference type="PROSITE" id="PS50123"/>
    </source>
</evidence>
<dbReference type="Gene3D" id="3.40.50.150">
    <property type="entry name" value="Vaccinia Virus protein VP39"/>
    <property type="match status" value="1"/>
</dbReference>
<name>A0A2T7BNV7_9BACT</name>
<dbReference type="SUPFAM" id="SSF52738">
    <property type="entry name" value="Methylesterase CheB, C-terminal domain"/>
    <property type="match status" value="1"/>
</dbReference>
<dbReference type="Gene3D" id="3.40.50.180">
    <property type="entry name" value="Methylesterase CheB, C-terminal domain"/>
    <property type="match status" value="1"/>
</dbReference>
<dbReference type="InterPro" id="IPR000673">
    <property type="entry name" value="Sig_transdc_resp-reg_Me-estase"/>
</dbReference>
<dbReference type="RefSeq" id="WP_108685996.1">
    <property type="nucleotide sequence ID" value="NZ_QCYK01000001.1"/>
</dbReference>
<dbReference type="SUPFAM" id="SSF53335">
    <property type="entry name" value="S-adenosyl-L-methionine-dependent methyltransferases"/>
    <property type="match status" value="1"/>
</dbReference>
<dbReference type="InterPro" id="IPR035909">
    <property type="entry name" value="CheB_C"/>
</dbReference>
<dbReference type="Pfam" id="PF01339">
    <property type="entry name" value="CheB_methylest"/>
    <property type="match status" value="1"/>
</dbReference>
<dbReference type="CDD" id="cd16434">
    <property type="entry name" value="CheB-CheR_fusion"/>
    <property type="match status" value="1"/>
</dbReference>
<dbReference type="SMART" id="SM00138">
    <property type="entry name" value="MeTrc"/>
    <property type="match status" value="1"/>
</dbReference>
<evidence type="ECO:0000313" key="5">
    <source>
        <dbReference type="Proteomes" id="UP000244450"/>
    </source>
</evidence>
<dbReference type="AlphaFoldDB" id="A0A2T7BNV7"/>
<dbReference type="PANTHER" id="PTHR24422:SF27">
    <property type="entry name" value="PROTEIN-GLUTAMATE O-METHYLTRANSFERASE"/>
    <property type="match status" value="1"/>
</dbReference>
<sequence>MINSGPHHIIAIGASAGGMDEINTFFDNTPLDGVAYVIVQHLSPNFKSRMVELLARHSRLLVQEAENGAEIQPNHIYLIPNDKFMTIRNSRLFLTAKGQEKAPHLTINTFFNSLAASHGKKAIAVILSGLGADGAEGVMAVKKAGGLVIARDPVTTKFPGMPSNTIATGTVDYILEPSAMPKAIENYVLRQREEEAGIQDNENMIISIVDYIKEQLPLDFSDYKLTTLLRRTKRRAASANFDTLGDYYNFLRTNPAEVAALAKDFLISVTGFFRDREAFEIIGKDILPDLLSQLEPGEELKLWIAGCATGEEVYSIAILIKEQLTGPYKNVPVKIFATDLDSAALLIAGKGLYHWSSVKDIPAERRQQYFIKENDSYRIAPVIRQMVIFALHDLARNPPYCNMHFISCRNQPYFHQY</sequence>
<protein>
    <recommendedName>
        <fullName evidence="6">Chemotaxis protein CheR</fullName>
    </recommendedName>
</protein>
<dbReference type="Pfam" id="PF03705">
    <property type="entry name" value="CheR_N"/>
    <property type="match status" value="1"/>
</dbReference>
<proteinExistence type="predicted"/>
<dbReference type="SUPFAM" id="SSF47757">
    <property type="entry name" value="Chemotaxis receptor methyltransferase CheR, N-terminal domain"/>
    <property type="match status" value="1"/>
</dbReference>
<dbReference type="EMBL" id="QCYK01000001">
    <property type="protein sequence ID" value="PUZ29358.1"/>
    <property type="molecule type" value="Genomic_DNA"/>
</dbReference>
<dbReference type="Proteomes" id="UP000244450">
    <property type="component" value="Unassembled WGS sequence"/>
</dbReference>
<dbReference type="PANTHER" id="PTHR24422">
    <property type="entry name" value="CHEMOTAXIS PROTEIN METHYLTRANSFERASE"/>
    <property type="match status" value="1"/>
</dbReference>
<evidence type="ECO:0000256" key="1">
    <source>
        <dbReference type="PROSITE-ProRule" id="PRU00050"/>
    </source>
</evidence>
<organism evidence="4 5">
    <name type="scientific">Chitinophaga parva</name>
    <dbReference type="NCBI Taxonomy" id="2169414"/>
    <lineage>
        <taxon>Bacteria</taxon>
        <taxon>Pseudomonadati</taxon>
        <taxon>Bacteroidota</taxon>
        <taxon>Chitinophagia</taxon>
        <taxon>Chitinophagales</taxon>
        <taxon>Chitinophagaceae</taxon>
        <taxon>Chitinophaga</taxon>
    </lineage>
</organism>
<dbReference type="GO" id="GO:0008984">
    <property type="term" value="F:protein-glutamate methylesterase activity"/>
    <property type="evidence" value="ECO:0007669"/>
    <property type="project" value="InterPro"/>
</dbReference>
<feature type="active site" evidence="1">
    <location>
        <position position="41"/>
    </location>
</feature>
<feature type="active site" evidence="1">
    <location>
        <position position="15"/>
    </location>
</feature>
<dbReference type="InterPro" id="IPR050903">
    <property type="entry name" value="Bact_Chemotaxis_MeTrfase"/>
</dbReference>
<dbReference type="GO" id="GO:0005737">
    <property type="term" value="C:cytoplasm"/>
    <property type="evidence" value="ECO:0007669"/>
    <property type="project" value="InterPro"/>
</dbReference>